<protein>
    <recommendedName>
        <fullName evidence="1">Thioredoxin-like fold domain-containing protein</fullName>
    </recommendedName>
</protein>
<name>A0A1V2LBQ6_CYBFA</name>
<dbReference type="VEuPathDB" id="FungiDB:BON22_1396"/>
<feature type="domain" description="Thioredoxin-like fold" evidence="1">
    <location>
        <begin position="23"/>
        <end position="188"/>
    </location>
</feature>
<dbReference type="PANTHER" id="PTHR33875">
    <property type="entry name" value="OS09G0542200 PROTEIN"/>
    <property type="match status" value="1"/>
</dbReference>
<sequence>MSLPPKFYQSHAYPPPDKISTPAVNTVDIYVDYACRFSCILFTNWYENIYPKLSEAYGNKIQFIFRHQVQVWHPTSTMMHEASLAVAQIKPEAFLEVSYRFMKNNKQFYDESTADLSRNEIYEKLYDSCIGPYIEGVKKDVFLNKLVIKKSEDPKNSGNAVSNDLKAFTKIGRQNSIHATPTIVVNGYTDGSFESSTPLDKVESKLQALL</sequence>
<organism evidence="2 3">
    <name type="scientific">Cyberlindnera fabianii</name>
    <name type="common">Yeast</name>
    <name type="synonym">Hansenula fabianii</name>
    <dbReference type="NCBI Taxonomy" id="36022"/>
    <lineage>
        <taxon>Eukaryota</taxon>
        <taxon>Fungi</taxon>
        <taxon>Dikarya</taxon>
        <taxon>Ascomycota</taxon>
        <taxon>Saccharomycotina</taxon>
        <taxon>Saccharomycetes</taxon>
        <taxon>Phaffomycetales</taxon>
        <taxon>Phaffomycetaceae</taxon>
        <taxon>Cyberlindnera</taxon>
    </lineage>
</organism>
<dbReference type="InterPro" id="IPR012336">
    <property type="entry name" value="Thioredoxin-like_fold"/>
</dbReference>
<keyword evidence="3" id="KW-1185">Reference proteome</keyword>
<gene>
    <name evidence="2" type="ORF">BON22_1396</name>
</gene>
<reference evidence="3" key="1">
    <citation type="journal article" date="2017" name="Genome Announc.">
        <title>Genome sequences of Cyberlindnera fabianii 65, Pichia kudriavzevii 129, and Saccharomyces cerevisiae 131 isolated from fermented masau fruits in Zimbabwe.</title>
        <authorList>
            <person name="van Rijswijck I.M.H."/>
            <person name="Derks M.F.L."/>
            <person name="Abee T."/>
            <person name="de Ridder D."/>
            <person name="Smid E.J."/>
        </authorList>
    </citation>
    <scope>NUCLEOTIDE SEQUENCE [LARGE SCALE GENOMIC DNA]</scope>
    <source>
        <strain evidence="3">65</strain>
    </source>
</reference>
<dbReference type="InterPro" id="IPR036249">
    <property type="entry name" value="Thioredoxin-like_sf"/>
</dbReference>
<evidence type="ECO:0000313" key="2">
    <source>
        <dbReference type="EMBL" id="ONH69194.1"/>
    </source>
</evidence>
<dbReference type="PANTHER" id="PTHR33875:SF2">
    <property type="entry name" value="ACR183CP"/>
    <property type="match status" value="1"/>
</dbReference>
<dbReference type="AlphaFoldDB" id="A0A1V2LBQ6"/>
<comment type="caution">
    <text evidence="2">The sequence shown here is derived from an EMBL/GenBank/DDBJ whole genome shotgun (WGS) entry which is preliminary data.</text>
</comment>
<evidence type="ECO:0000259" key="1">
    <source>
        <dbReference type="Pfam" id="PF13462"/>
    </source>
</evidence>
<proteinExistence type="predicted"/>
<dbReference type="SUPFAM" id="SSF52833">
    <property type="entry name" value="Thioredoxin-like"/>
    <property type="match status" value="1"/>
</dbReference>
<dbReference type="Gene3D" id="3.40.30.10">
    <property type="entry name" value="Glutaredoxin"/>
    <property type="match status" value="1"/>
</dbReference>
<dbReference type="STRING" id="36022.A0A1V2LBQ6"/>
<dbReference type="Pfam" id="PF13462">
    <property type="entry name" value="Thioredoxin_4"/>
    <property type="match status" value="1"/>
</dbReference>
<evidence type="ECO:0000313" key="3">
    <source>
        <dbReference type="Proteomes" id="UP000189513"/>
    </source>
</evidence>
<dbReference type="OMA" id="CRFSAKL"/>
<dbReference type="EMBL" id="MPUK01000002">
    <property type="protein sequence ID" value="ONH69194.1"/>
    <property type="molecule type" value="Genomic_DNA"/>
</dbReference>
<dbReference type="Proteomes" id="UP000189513">
    <property type="component" value="Unassembled WGS sequence"/>
</dbReference>
<accession>A0A1V2LBQ6</accession>